<dbReference type="PROSITE" id="PS51059">
    <property type="entry name" value="PARP_CATALYTIC"/>
    <property type="match status" value="1"/>
</dbReference>
<comment type="subcellular location">
    <subcellularLocation>
        <location evidence="1">Nucleus</location>
    </subcellularLocation>
</comment>
<evidence type="ECO:0000313" key="8">
    <source>
        <dbReference type="EnsemblPlants" id="Solyc03g114360.3.1"/>
    </source>
</evidence>
<dbReference type="InParanoid" id="A0A3Q7GG37"/>
<feature type="domain" description="PARP catalytic" evidence="6">
    <location>
        <begin position="58"/>
        <end position="281"/>
    </location>
</feature>
<evidence type="ECO:0000313" key="9">
    <source>
        <dbReference type="Proteomes" id="UP000004994"/>
    </source>
</evidence>
<dbReference type="Gramene" id="Solyc03g114360.3.1">
    <property type="protein sequence ID" value="Solyc03g114360.3.1"/>
    <property type="gene ID" value="Solyc03g114360.3"/>
</dbReference>
<keyword evidence="4" id="KW-0539">Nucleus</keyword>
<feature type="domain" description="RST" evidence="7">
    <location>
        <begin position="304"/>
        <end position="375"/>
    </location>
</feature>
<reference evidence="8" key="2">
    <citation type="submission" date="2019-01" db="UniProtKB">
        <authorList>
            <consortium name="EnsemblPlants"/>
        </authorList>
    </citation>
    <scope>IDENTIFICATION</scope>
    <source>
        <strain evidence="8">cv. Heinz 1706</strain>
    </source>
</reference>
<evidence type="ECO:0000256" key="1">
    <source>
        <dbReference type="ARBA" id="ARBA00004123"/>
    </source>
</evidence>
<sequence>MENFVKPQFFSFLREEAAAVVQRYSPHHKFMAQSGFGNQFAESTSSSADDVQDPEVSDSESSVVGSVHEERSSGLMRIDEGDKIYGIISNKFLSGLGCFGLSTEITAIQKETCSSFVKQAKLQSFLIFSKAVEKKCSGNANVKYAWFGGSKDEISNIFSHGFSCRSNNGAYSQAICLSPDDNSHDCLQAAVPDKNGVRHLLLCRVILGKTEVVHPGSGQCHPSSEEYDTGVDNLSSPRKFIVWSTHMNSYVFPEFMVSFRVSSHAKGEHLSSALRELECFRGCAGLLILVLIYAESQRNAVPIQNPKSPWITFPALISALSKFLPPQTVKLITKYHNDHKGRKITRRDLIQQVRKLAGDELLTAIIKSCKNKQSKGSTGNSSSTSSINFEQRDGGCCACHRSC</sequence>
<dbReference type="PANTHER" id="PTHR32263:SF12">
    <property type="entry name" value="INACTIVE POLY [ADP-RIBOSE] POLYMERASE SRO4-RELATED"/>
    <property type="match status" value="1"/>
</dbReference>
<dbReference type="FunCoup" id="A0A3Q7GG37">
    <property type="interactions" value="2"/>
</dbReference>
<dbReference type="InterPro" id="IPR044964">
    <property type="entry name" value="RCD1/SRO1-5"/>
</dbReference>
<dbReference type="EnsemblPlants" id="Solyc03g114360.3.1">
    <property type="protein sequence ID" value="Solyc03g114360.3.1"/>
    <property type="gene ID" value="Solyc03g114360.3"/>
</dbReference>
<dbReference type="OMA" id="DHRENKI"/>
<dbReference type="GO" id="GO:0005634">
    <property type="term" value="C:nucleus"/>
    <property type="evidence" value="ECO:0007669"/>
    <property type="project" value="UniProtKB-SubCell"/>
</dbReference>
<evidence type="ECO:0000256" key="2">
    <source>
        <dbReference type="ARBA" id="ARBA00022473"/>
    </source>
</evidence>
<dbReference type="Proteomes" id="UP000004994">
    <property type="component" value="Chromosome 3"/>
</dbReference>
<dbReference type="PaxDb" id="4081-Solyc03g114360.2.1"/>
<evidence type="ECO:0000256" key="5">
    <source>
        <dbReference type="SAM" id="MobiDB-lite"/>
    </source>
</evidence>
<dbReference type="PROSITE" id="PS51879">
    <property type="entry name" value="RST"/>
    <property type="match status" value="1"/>
</dbReference>
<dbReference type="InterPro" id="IPR022003">
    <property type="entry name" value="RST"/>
</dbReference>
<evidence type="ECO:0000256" key="4">
    <source>
        <dbReference type="ARBA" id="ARBA00023242"/>
    </source>
</evidence>
<evidence type="ECO:0008006" key="10">
    <source>
        <dbReference type="Google" id="ProtNLM"/>
    </source>
</evidence>
<dbReference type="PANTHER" id="PTHR32263">
    <property type="entry name" value="INACTIVE POLY [ADP-RIBOSE] POLYMERASE SRO4-RELATED"/>
    <property type="match status" value="1"/>
</dbReference>
<dbReference type="Pfam" id="PF12174">
    <property type="entry name" value="RST"/>
    <property type="match status" value="1"/>
</dbReference>
<evidence type="ECO:0000259" key="7">
    <source>
        <dbReference type="PROSITE" id="PS51879"/>
    </source>
</evidence>
<protein>
    <recommendedName>
        <fullName evidence="10">Poly [ADP-ribose] polymerase</fullName>
    </recommendedName>
</protein>
<organism evidence="8">
    <name type="scientific">Solanum lycopersicum</name>
    <name type="common">Tomato</name>
    <name type="synonym">Lycopersicon esculentum</name>
    <dbReference type="NCBI Taxonomy" id="4081"/>
    <lineage>
        <taxon>Eukaryota</taxon>
        <taxon>Viridiplantae</taxon>
        <taxon>Streptophyta</taxon>
        <taxon>Embryophyta</taxon>
        <taxon>Tracheophyta</taxon>
        <taxon>Spermatophyta</taxon>
        <taxon>Magnoliopsida</taxon>
        <taxon>eudicotyledons</taxon>
        <taxon>Gunneridae</taxon>
        <taxon>Pentapetalae</taxon>
        <taxon>asterids</taxon>
        <taxon>lamiids</taxon>
        <taxon>Solanales</taxon>
        <taxon>Solanaceae</taxon>
        <taxon>Solanoideae</taxon>
        <taxon>Solaneae</taxon>
        <taxon>Solanum</taxon>
        <taxon>Solanum subgen. Lycopersicon</taxon>
    </lineage>
</organism>
<keyword evidence="2" id="KW-0217">Developmental protein</keyword>
<evidence type="ECO:0000256" key="3">
    <source>
        <dbReference type="ARBA" id="ARBA00023016"/>
    </source>
</evidence>
<name>A0A3Q7GG37_SOLLC</name>
<feature type="region of interest" description="Disordered" evidence="5">
    <location>
        <begin position="41"/>
        <end position="68"/>
    </location>
</feature>
<dbReference type="InterPro" id="IPR012317">
    <property type="entry name" value="Poly(ADP-ribose)pol_cat_dom"/>
</dbReference>
<keyword evidence="9" id="KW-1185">Reference proteome</keyword>
<evidence type="ECO:0000259" key="6">
    <source>
        <dbReference type="PROSITE" id="PS51059"/>
    </source>
</evidence>
<dbReference type="Gene3D" id="3.90.228.10">
    <property type="match status" value="1"/>
</dbReference>
<keyword evidence="3" id="KW-0346">Stress response</keyword>
<feature type="region of interest" description="Disordered" evidence="5">
    <location>
        <begin position="372"/>
        <end position="394"/>
    </location>
</feature>
<feature type="compositionally biased region" description="Low complexity" evidence="5">
    <location>
        <begin position="374"/>
        <end position="386"/>
    </location>
</feature>
<dbReference type="SUPFAM" id="SSF56399">
    <property type="entry name" value="ADP-ribosylation"/>
    <property type="match status" value="1"/>
</dbReference>
<dbReference type="AlphaFoldDB" id="A0A3Q7GG37"/>
<dbReference type="GO" id="GO:0003950">
    <property type="term" value="F:NAD+ poly-ADP-ribosyltransferase activity"/>
    <property type="evidence" value="ECO:0007669"/>
    <property type="project" value="InterPro"/>
</dbReference>
<accession>A0A3Q7GG37</accession>
<reference evidence="8" key="1">
    <citation type="journal article" date="2012" name="Nature">
        <title>The tomato genome sequence provides insights into fleshy fruit evolution.</title>
        <authorList>
            <consortium name="Tomato Genome Consortium"/>
        </authorList>
    </citation>
    <scope>NUCLEOTIDE SEQUENCE [LARGE SCALE GENOMIC DNA]</scope>
    <source>
        <strain evidence="8">cv. Heinz 1706</strain>
    </source>
</reference>
<proteinExistence type="predicted"/>